<gene>
    <name evidence="1" type="ORF">ATW55_04020</name>
</gene>
<reference evidence="1 2" key="1">
    <citation type="submission" date="2015-12" db="EMBL/GenBank/DDBJ databases">
        <title>Draft genome sequence of Acidibacillus ferrooxidans ITV001, isolated from a chalcopyrite acid mine drainage site in Brazil.</title>
        <authorList>
            <person name="Dall'Agnol H."/>
            <person name="Nancucheo I."/>
            <person name="Johnson B."/>
            <person name="Oliveira R."/>
            <person name="Leite L."/>
            <person name="Pylro V."/>
            <person name="Nunes G.L."/>
            <person name="Tzotzos G."/>
            <person name="Fernandes G.R."/>
            <person name="Dutra J."/>
            <person name="Orellana S.C."/>
            <person name="Oliveira G."/>
        </authorList>
    </citation>
    <scope>NUCLEOTIDE SEQUENCE [LARGE SCALE GENOMIC DNA]</scope>
    <source>
        <strain evidence="2">ITV01</strain>
    </source>
</reference>
<proteinExistence type="predicted"/>
<accession>A0A101XRV4</accession>
<dbReference type="AlphaFoldDB" id="A0A101XRV4"/>
<dbReference type="Proteomes" id="UP000053557">
    <property type="component" value="Unassembled WGS sequence"/>
</dbReference>
<protein>
    <submittedName>
        <fullName evidence="1">Uncharacterized protein</fullName>
    </submittedName>
</protein>
<name>A0A101XRV4_9BACL</name>
<evidence type="ECO:0000313" key="2">
    <source>
        <dbReference type="Proteomes" id="UP000053557"/>
    </source>
</evidence>
<dbReference type="EMBL" id="LPVJ01000019">
    <property type="protein sequence ID" value="KUO96371.1"/>
    <property type="molecule type" value="Genomic_DNA"/>
</dbReference>
<keyword evidence="2" id="KW-1185">Reference proteome</keyword>
<organism evidence="1 2">
    <name type="scientific">Ferroacidibacillus organovorans</name>
    <dbReference type="NCBI Taxonomy" id="1765683"/>
    <lineage>
        <taxon>Bacteria</taxon>
        <taxon>Bacillati</taxon>
        <taxon>Bacillota</taxon>
        <taxon>Bacilli</taxon>
        <taxon>Bacillales</taxon>
        <taxon>Alicyclobacillaceae</taxon>
        <taxon>Ferroacidibacillus</taxon>
    </lineage>
</organism>
<evidence type="ECO:0000313" key="1">
    <source>
        <dbReference type="EMBL" id="KUO96371.1"/>
    </source>
</evidence>
<sequence length="67" mass="6969">MTGYLGAVVCGATSRIPGRETSQLNELLSHLAFELGGNPGVAMARQMGIQVCRDMTSLNVASHGHVG</sequence>
<comment type="caution">
    <text evidence="1">The sequence shown here is derived from an EMBL/GenBank/DDBJ whole genome shotgun (WGS) entry which is preliminary data.</text>
</comment>